<dbReference type="InterPro" id="IPR013324">
    <property type="entry name" value="RNA_pol_sigma_r3/r4-like"/>
</dbReference>
<comment type="caution">
    <text evidence="9">The sequence shown here is derived from an EMBL/GenBank/DDBJ whole genome shotgun (WGS) entry which is preliminary data.</text>
</comment>
<evidence type="ECO:0000313" key="10">
    <source>
        <dbReference type="Proteomes" id="UP000249046"/>
    </source>
</evidence>
<dbReference type="Gene3D" id="1.10.10.10">
    <property type="entry name" value="Winged helix-like DNA-binding domain superfamily/Winged helix DNA-binding domain"/>
    <property type="match status" value="1"/>
</dbReference>
<evidence type="ECO:0000256" key="1">
    <source>
        <dbReference type="ARBA" id="ARBA00010641"/>
    </source>
</evidence>
<protein>
    <recommendedName>
        <fullName evidence="11">Sigma-70 family RNA polymerase sigma factor</fullName>
    </recommendedName>
</protein>
<dbReference type="InterPro" id="IPR013325">
    <property type="entry name" value="RNA_pol_sigma_r2"/>
</dbReference>
<dbReference type="Pfam" id="PF04542">
    <property type="entry name" value="Sigma70_r2"/>
    <property type="match status" value="1"/>
</dbReference>
<keyword evidence="2" id="KW-0805">Transcription regulation</keyword>
<dbReference type="Proteomes" id="UP000249046">
    <property type="component" value="Unassembled WGS sequence"/>
</dbReference>
<dbReference type="GO" id="GO:0003677">
    <property type="term" value="F:DNA binding"/>
    <property type="evidence" value="ECO:0007669"/>
    <property type="project" value="UniProtKB-KW"/>
</dbReference>
<evidence type="ECO:0000256" key="5">
    <source>
        <dbReference type="ARBA" id="ARBA00023163"/>
    </source>
</evidence>
<evidence type="ECO:0000256" key="4">
    <source>
        <dbReference type="ARBA" id="ARBA00023125"/>
    </source>
</evidence>
<dbReference type="PANTHER" id="PTHR43133:SF58">
    <property type="entry name" value="ECF RNA POLYMERASE SIGMA FACTOR SIGD"/>
    <property type="match status" value="1"/>
</dbReference>
<reference evidence="9 10" key="1">
    <citation type="submission" date="2017-08" db="EMBL/GenBank/DDBJ databases">
        <title>Infants hospitalized years apart are colonized by the same room-sourced microbial strains.</title>
        <authorList>
            <person name="Brooks B."/>
            <person name="Olm M.R."/>
            <person name="Firek B.A."/>
            <person name="Baker R."/>
            <person name="Thomas B.C."/>
            <person name="Morowitz M.J."/>
            <person name="Banfield J.F."/>
        </authorList>
    </citation>
    <scope>NUCLEOTIDE SEQUENCE [LARGE SCALE GENOMIC DNA]</scope>
    <source>
        <strain evidence="9">S2_005_003_R2_42</strain>
    </source>
</reference>
<feature type="region of interest" description="Disordered" evidence="6">
    <location>
        <begin position="24"/>
        <end position="55"/>
    </location>
</feature>
<dbReference type="GO" id="GO:0016987">
    <property type="term" value="F:sigma factor activity"/>
    <property type="evidence" value="ECO:0007669"/>
    <property type="project" value="UniProtKB-KW"/>
</dbReference>
<feature type="compositionally biased region" description="Low complexity" evidence="6">
    <location>
        <begin position="29"/>
        <end position="54"/>
    </location>
</feature>
<dbReference type="Pfam" id="PF08281">
    <property type="entry name" value="Sigma70_r4_2"/>
    <property type="match status" value="1"/>
</dbReference>
<dbReference type="InterPro" id="IPR007627">
    <property type="entry name" value="RNA_pol_sigma70_r2"/>
</dbReference>
<gene>
    <name evidence="9" type="ORF">DI564_12470</name>
</gene>
<dbReference type="InterPro" id="IPR036388">
    <property type="entry name" value="WH-like_DNA-bd_sf"/>
</dbReference>
<dbReference type="Gene3D" id="1.10.1740.10">
    <property type="match status" value="1"/>
</dbReference>
<dbReference type="SUPFAM" id="SSF88946">
    <property type="entry name" value="Sigma2 domain of RNA polymerase sigma factors"/>
    <property type="match status" value="1"/>
</dbReference>
<dbReference type="InterPro" id="IPR013249">
    <property type="entry name" value="RNA_pol_sigma70_r4_t2"/>
</dbReference>
<evidence type="ECO:0000259" key="7">
    <source>
        <dbReference type="Pfam" id="PF04542"/>
    </source>
</evidence>
<keyword evidence="5" id="KW-0804">Transcription</keyword>
<evidence type="ECO:0000313" key="9">
    <source>
        <dbReference type="EMBL" id="PZQ12891.1"/>
    </source>
</evidence>
<dbReference type="InterPro" id="IPR014284">
    <property type="entry name" value="RNA_pol_sigma-70_dom"/>
</dbReference>
<proteinExistence type="inferred from homology"/>
<dbReference type="NCBIfam" id="TIGR02937">
    <property type="entry name" value="sigma70-ECF"/>
    <property type="match status" value="1"/>
</dbReference>
<feature type="domain" description="RNA polymerase sigma-70 region 2" evidence="7">
    <location>
        <begin position="173"/>
        <end position="243"/>
    </location>
</feature>
<name>A0A2W5K7N7_9GAMM</name>
<organism evidence="9 10">
    <name type="scientific">Rhodanobacter denitrificans</name>
    <dbReference type="NCBI Taxonomy" id="666685"/>
    <lineage>
        <taxon>Bacteria</taxon>
        <taxon>Pseudomonadati</taxon>
        <taxon>Pseudomonadota</taxon>
        <taxon>Gammaproteobacteria</taxon>
        <taxon>Lysobacterales</taxon>
        <taxon>Rhodanobacteraceae</taxon>
        <taxon>Rhodanobacter</taxon>
    </lineage>
</organism>
<evidence type="ECO:0000256" key="2">
    <source>
        <dbReference type="ARBA" id="ARBA00023015"/>
    </source>
</evidence>
<accession>A0A2W5K7N7</accession>
<evidence type="ECO:0008006" key="11">
    <source>
        <dbReference type="Google" id="ProtNLM"/>
    </source>
</evidence>
<evidence type="ECO:0000259" key="8">
    <source>
        <dbReference type="Pfam" id="PF08281"/>
    </source>
</evidence>
<dbReference type="GO" id="GO:0006352">
    <property type="term" value="P:DNA-templated transcription initiation"/>
    <property type="evidence" value="ECO:0007669"/>
    <property type="project" value="InterPro"/>
</dbReference>
<dbReference type="SUPFAM" id="SSF88659">
    <property type="entry name" value="Sigma3 and sigma4 domains of RNA polymerase sigma factors"/>
    <property type="match status" value="1"/>
</dbReference>
<keyword evidence="4" id="KW-0238">DNA-binding</keyword>
<keyword evidence="3" id="KW-0731">Sigma factor</keyword>
<dbReference type="EMBL" id="QFPO01000011">
    <property type="protein sequence ID" value="PZQ12891.1"/>
    <property type="molecule type" value="Genomic_DNA"/>
</dbReference>
<dbReference type="AlphaFoldDB" id="A0A2W5K7N7"/>
<dbReference type="InterPro" id="IPR039425">
    <property type="entry name" value="RNA_pol_sigma-70-like"/>
</dbReference>
<evidence type="ECO:0000256" key="6">
    <source>
        <dbReference type="SAM" id="MobiDB-lite"/>
    </source>
</evidence>
<comment type="similarity">
    <text evidence="1">Belongs to the sigma-70 factor family. ECF subfamily.</text>
</comment>
<sequence>MRPDASIATAAAAAPLPVIASRTMPLPPNAGSRSPGAAPAVPAASARTAATANANRHRPVGWDRIIVNTPGLRMPVPNPLPRRTERGAAAVAVAFRVRVRFGAAAGFEPGPLSRPAMSTLSLDVRLAPPRARRPSPPGTRAISAGMDAVPADTTQELLYRIRAGDAAARERLLARYLPILTRWAHGRLPGHSRDLTDTDDLVQATLLRALTRLDAFEYAGSGCFLGYLRHLLLNVMRNEIRRSSGHGTRVELADALSDESSRSPLEAAVGVERLRRYERALATLPQRSQALLVMRIEFGLDYADIADETALSPDAVRMAIRRAVAELSKAMSDDAA</sequence>
<feature type="domain" description="RNA polymerase sigma factor 70 region 4 type 2" evidence="8">
    <location>
        <begin position="275"/>
        <end position="327"/>
    </location>
</feature>
<dbReference type="PANTHER" id="PTHR43133">
    <property type="entry name" value="RNA POLYMERASE ECF-TYPE SIGMA FACTO"/>
    <property type="match status" value="1"/>
</dbReference>
<evidence type="ECO:0000256" key="3">
    <source>
        <dbReference type="ARBA" id="ARBA00023082"/>
    </source>
</evidence>